<keyword evidence="3" id="KW-1185">Reference proteome</keyword>
<organism evidence="2 3">
    <name type="scientific">Holothuria leucospilota</name>
    <name type="common">Black long sea cucumber</name>
    <name type="synonym">Mertensiothuria leucospilota</name>
    <dbReference type="NCBI Taxonomy" id="206669"/>
    <lineage>
        <taxon>Eukaryota</taxon>
        <taxon>Metazoa</taxon>
        <taxon>Echinodermata</taxon>
        <taxon>Eleutherozoa</taxon>
        <taxon>Echinozoa</taxon>
        <taxon>Holothuroidea</taxon>
        <taxon>Aspidochirotacea</taxon>
        <taxon>Aspidochirotida</taxon>
        <taxon>Holothuriidae</taxon>
        <taxon>Holothuria</taxon>
    </lineage>
</organism>
<dbReference type="AlphaFoldDB" id="A0A9Q0YPE7"/>
<accession>A0A9Q0YPE7</accession>
<reference evidence="2" key="1">
    <citation type="submission" date="2021-10" db="EMBL/GenBank/DDBJ databases">
        <title>Tropical sea cucumber genome reveals ecological adaptation and Cuvierian tubules defense mechanism.</title>
        <authorList>
            <person name="Chen T."/>
        </authorList>
    </citation>
    <scope>NUCLEOTIDE SEQUENCE</scope>
    <source>
        <strain evidence="2">Nanhai2018</strain>
        <tissue evidence="2">Muscle</tissue>
    </source>
</reference>
<proteinExistence type="predicted"/>
<feature type="region of interest" description="Disordered" evidence="1">
    <location>
        <begin position="1"/>
        <end position="125"/>
    </location>
</feature>
<evidence type="ECO:0000313" key="3">
    <source>
        <dbReference type="Proteomes" id="UP001152320"/>
    </source>
</evidence>
<sequence>MQKQQWTKRPSQDQQKWDRPVGPESVTRGPADSEPSGDKDPLSCDTDQDNSIQFSLGFDIAPDLSSFAMPFMEAEESDGNGGEKASQNSSGSGSPRGSTWNVDSSKMYSSPNSQLKTPVSYLCCT</sequence>
<evidence type="ECO:0000256" key="1">
    <source>
        <dbReference type="SAM" id="MobiDB-lite"/>
    </source>
</evidence>
<name>A0A9Q0YPE7_HOLLE</name>
<protein>
    <submittedName>
        <fullName evidence="2">Uncharacterized protein</fullName>
    </submittedName>
</protein>
<feature type="compositionally biased region" description="Polar residues" evidence="1">
    <location>
        <begin position="85"/>
        <end position="117"/>
    </location>
</feature>
<comment type="caution">
    <text evidence="2">The sequence shown here is derived from an EMBL/GenBank/DDBJ whole genome shotgun (WGS) entry which is preliminary data.</text>
</comment>
<dbReference type="EMBL" id="JAIZAY010000018">
    <property type="protein sequence ID" value="KAJ8025095.1"/>
    <property type="molecule type" value="Genomic_DNA"/>
</dbReference>
<evidence type="ECO:0000313" key="2">
    <source>
        <dbReference type="EMBL" id="KAJ8025095.1"/>
    </source>
</evidence>
<feature type="compositionally biased region" description="Polar residues" evidence="1">
    <location>
        <begin position="1"/>
        <end position="14"/>
    </location>
</feature>
<dbReference type="Proteomes" id="UP001152320">
    <property type="component" value="Chromosome 18"/>
</dbReference>
<gene>
    <name evidence="2" type="ORF">HOLleu_35204</name>
</gene>